<dbReference type="Proteomes" id="UP000026961">
    <property type="component" value="Chromosome 6"/>
</dbReference>
<dbReference type="EnsemblPlants" id="OGLUM06G25720.3">
    <property type="protein sequence ID" value="OGLUM06G25720.3"/>
    <property type="gene ID" value="OGLUM06G25720"/>
</dbReference>
<evidence type="ECO:0000313" key="1">
    <source>
        <dbReference type="EnsemblPlants" id="OGLUM06G25720.3"/>
    </source>
</evidence>
<organism evidence="1">
    <name type="scientific">Oryza glumipatula</name>
    <dbReference type="NCBI Taxonomy" id="40148"/>
    <lineage>
        <taxon>Eukaryota</taxon>
        <taxon>Viridiplantae</taxon>
        <taxon>Streptophyta</taxon>
        <taxon>Embryophyta</taxon>
        <taxon>Tracheophyta</taxon>
        <taxon>Spermatophyta</taxon>
        <taxon>Magnoliopsida</taxon>
        <taxon>Liliopsida</taxon>
        <taxon>Poales</taxon>
        <taxon>Poaceae</taxon>
        <taxon>BOP clade</taxon>
        <taxon>Oryzoideae</taxon>
        <taxon>Oryzeae</taxon>
        <taxon>Oryzinae</taxon>
        <taxon>Oryza</taxon>
    </lineage>
</organism>
<accession>A0A0E0AD57</accession>
<name>A0A0E0AD57_9ORYZ</name>
<proteinExistence type="predicted"/>
<sequence length="85" mass="10050">MAIQKTEEQHSAFFHLQRQALTQKQFSSERQLPFVVVSGGHRRLSRNTLDYKSHMKKEAIIKVVADRIGEEEEEERLGLREEERK</sequence>
<reference evidence="1" key="2">
    <citation type="submission" date="2018-05" db="EMBL/GenBank/DDBJ databases">
        <title>OgluRS3 (Oryza glumaepatula Reference Sequence Version 3).</title>
        <authorList>
            <person name="Zhang J."/>
            <person name="Kudrna D."/>
            <person name="Lee S."/>
            <person name="Talag J."/>
            <person name="Welchert J."/>
            <person name="Wing R.A."/>
        </authorList>
    </citation>
    <scope>NUCLEOTIDE SEQUENCE [LARGE SCALE GENOMIC DNA]</scope>
</reference>
<keyword evidence="2" id="KW-1185">Reference proteome</keyword>
<protein>
    <submittedName>
        <fullName evidence="1">Uncharacterized protein</fullName>
    </submittedName>
</protein>
<dbReference type="AlphaFoldDB" id="A0A0E0AD57"/>
<reference evidence="1" key="1">
    <citation type="submission" date="2015-04" db="UniProtKB">
        <authorList>
            <consortium name="EnsemblPlants"/>
        </authorList>
    </citation>
    <scope>IDENTIFICATION</scope>
</reference>
<dbReference type="HOGENOM" id="CLU_2516328_0_0_1"/>
<evidence type="ECO:0000313" key="2">
    <source>
        <dbReference type="Proteomes" id="UP000026961"/>
    </source>
</evidence>
<dbReference type="Gramene" id="OGLUM06G25720.3">
    <property type="protein sequence ID" value="OGLUM06G25720.3"/>
    <property type="gene ID" value="OGLUM06G25720"/>
</dbReference>